<evidence type="ECO:0000256" key="5">
    <source>
        <dbReference type="ARBA" id="ARBA00022989"/>
    </source>
</evidence>
<evidence type="ECO:0000256" key="3">
    <source>
        <dbReference type="ARBA" id="ARBA00022448"/>
    </source>
</evidence>
<evidence type="ECO:0000256" key="4">
    <source>
        <dbReference type="ARBA" id="ARBA00022692"/>
    </source>
</evidence>
<comment type="caution">
    <text evidence="8">The sequence shown here is derived from an EMBL/GenBank/DDBJ whole genome shotgun (WGS) entry which is preliminary data.</text>
</comment>
<evidence type="ECO:0000256" key="6">
    <source>
        <dbReference type="ARBA" id="ARBA00023136"/>
    </source>
</evidence>
<dbReference type="SUPFAM" id="SSF103473">
    <property type="entry name" value="MFS general substrate transporter"/>
    <property type="match status" value="1"/>
</dbReference>
<evidence type="ECO:0000313" key="8">
    <source>
        <dbReference type="EMBL" id="KAE9277162.1"/>
    </source>
</evidence>
<dbReference type="EMBL" id="QXFY01004488">
    <property type="protein sequence ID" value="KAE9277162.1"/>
    <property type="molecule type" value="Genomic_DNA"/>
</dbReference>
<evidence type="ECO:0000313" key="9">
    <source>
        <dbReference type="Proteomes" id="UP000486351"/>
    </source>
</evidence>
<dbReference type="InterPro" id="IPR036259">
    <property type="entry name" value="MFS_trans_sf"/>
</dbReference>
<accession>A0A6G0Q9X3</accession>
<comment type="subcellular location">
    <subcellularLocation>
        <location evidence="1">Membrane</location>
        <topology evidence="1">Multi-pass membrane protein</topology>
    </subcellularLocation>
</comment>
<dbReference type="InterPro" id="IPR039309">
    <property type="entry name" value="BT1"/>
</dbReference>
<evidence type="ECO:0000256" key="7">
    <source>
        <dbReference type="SAM" id="Phobius"/>
    </source>
</evidence>
<keyword evidence="4 7" id="KW-0812">Transmembrane</keyword>
<dbReference type="PANTHER" id="PTHR31585">
    <property type="entry name" value="FOLATE-BIOPTERIN TRANSPORTER 1, CHLOROPLASTIC"/>
    <property type="match status" value="1"/>
</dbReference>
<gene>
    <name evidence="8" type="ORF">PF008_g28914</name>
</gene>
<organism evidence="8 9">
    <name type="scientific">Phytophthora fragariae</name>
    <dbReference type="NCBI Taxonomy" id="53985"/>
    <lineage>
        <taxon>Eukaryota</taxon>
        <taxon>Sar</taxon>
        <taxon>Stramenopiles</taxon>
        <taxon>Oomycota</taxon>
        <taxon>Peronosporomycetes</taxon>
        <taxon>Peronosporales</taxon>
        <taxon>Peronosporaceae</taxon>
        <taxon>Phytophthora</taxon>
    </lineage>
</organism>
<sequence>MGTPTSVERSSLSFVAPNLQNVPSPAPAAFYDGLKSPGALEGGALRPGGPPSSLYSWQNIGLAAHQVSVAIVYGSISGVIYSVLNNYLNMSAVLVATAQALVRVPHALRVFTGLISDCYPIFGYRRRPYMVLGWAMAFVCCLVMAVVPLGAPLLRRCIPRGYP</sequence>
<evidence type="ECO:0000256" key="1">
    <source>
        <dbReference type="ARBA" id="ARBA00004141"/>
    </source>
</evidence>
<dbReference type="AlphaFoldDB" id="A0A6G0Q9X3"/>
<proteinExistence type="inferred from homology"/>
<dbReference type="PANTHER" id="PTHR31585:SF5">
    <property type="entry name" value="RNA-BINDING S4 DOMAIN-CONTAINING PROTEIN"/>
    <property type="match status" value="1"/>
</dbReference>
<dbReference type="Pfam" id="PF03092">
    <property type="entry name" value="BT1"/>
    <property type="match status" value="1"/>
</dbReference>
<reference evidence="8 9" key="1">
    <citation type="submission" date="2018-09" db="EMBL/GenBank/DDBJ databases">
        <title>Genomic investigation of the strawberry pathogen Phytophthora fragariae indicates pathogenicity is determined by transcriptional variation in three key races.</title>
        <authorList>
            <person name="Adams T.M."/>
            <person name="Armitage A.D."/>
            <person name="Sobczyk M.K."/>
            <person name="Bates H.J."/>
            <person name="Dunwell J.M."/>
            <person name="Nellist C.F."/>
            <person name="Harrison R.J."/>
        </authorList>
    </citation>
    <scope>NUCLEOTIDE SEQUENCE [LARGE SCALE GENOMIC DNA]</scope>
    <source>
        <strain evidence="8 9">NOV-77</strain>
    </source>
</reference>
<name>A0A6G0Q9X3_9STRA</name>
<protein>
    <submittedName>
        <fullName evidence="8">Uncharacterized protein</fullName>
    </submittedName>
</protein>
<feature type="transmembrane region" description="Helical" evidence="7">
    <location>
        <begin position="62"/>
        <end position="84"/>
    </location>
</feature>
<keyword evidence="6 7" id="KW-0472">Membrane</keyword>
<dbReference type="GO" id="GO:0016020">
    <property type="term" value="C:membrane"/>
    <property type="evidence" value="ECO:0007669"/>
    <property type="project" value="UniProtKB-SubCell"/>
</dbReference>
<comment type="similarity">
    <text evidence="2">Belongs to the major facilitator superfamily. Folate-biopterin transporter (TC 2.A.71) family.</text>
</comment>
<keyword evidence="3" id="KW-0813">Transport</keyword>
<dbReference type="Proteomes" id="UP000486351">
    <property type="component" value="Unassembled WGS sequence"/>
</dbReference>
<feature type="transmembrane region" description="Helical" evidence="7">
    <location>
        <begin position="131"/>
        <end position="154"/>
    </location>
</feature>
<evidence type="ECO:0000256" key="2">
    <source>
        <dbReference type="ARBA" id="ARBA00007015"/>
    </source>
</evidence>
<keyword evidence="5 7" id="KW-1133">Transmembrane helix</keyword>